<reference evidence="4" key="1">
    <citation type="submission" date="2021-10" db="EMBL/GenBank/DDBJ databases">
        <authorList>
            <person name="Criscuolo A."/>
        </authorList>
    </citation>
    <scope>NUCLEOTIDE SEQUENCE</scope>
    <source>
        <strain evidence="4">CIP111885</strain>
    </source>
</reference>
<dbReference type="NCBIfam" id="TIGR01777">
    <property type="entry name" value="yfcH"/>
    <property type="match status" value="1"/>
</dbReference>
<accession>A0A9C7GD97</accession>
<keyword evidence="5" id="KW-1185">Reference proteome</keyword>
<sequence>MKIVIAGGSGFVGQALSDFFLKNGDDVVILTRHPKPTSPQLKLTYIEWLNADSHPAPLLEGVHVFINLAGESINSGRWDEKRKQRILQSRLKATNELLHIMENLKEKPQVLINASAIGYYGTSTSETFTEESNSVGSDFLAETVKQWEDLAKKAETIGVRTVLARFGIILAKNEGALPKMALPYRLFAGGKLGKGNQWVSWIHIEDVIQAISFLIQNELYKGPVNFISPNPVTMDEFGKALAKVLNRPHWVPTPEIALKILLGEMSLLMLEGQKVLPKKLLDHDYKFHFPTLDSALKDIFQK</sequence>
<proteinExistence type="inferred from homology"/>
<evidence type="ECO:0000259" key="3">
    <source>
        <dbReference type="Pfam" id="PF08338"/>
    </source>
</evidence>
<name>A0A9C7GD97_9BACI</name>
<dbReference type="SUPFAM" id="SSF51735">
    <property type="entry name" value="NAD(P)-binding Rossmann-fold domains"/>
    <property type="match status" value="1"/>
</dbReference>
<dbReference type="PANTHER" id="PTHR11092">
    <property type="entry name" value="SUGAR NUCLEOTIDE EPIMERASE RELATED"/>
    <property type="match status" value="1"/>
</dbReference>
<dbReference type="PANTHER" id="PTHR11092:SF0">
    <property type="entry name" value="EPIMERASE FAMILY PROTEIN SDR39U1"/>
    <property type="match status" value="1"/>
</dbReference>
<dbReference type="Proteomes" id="UP000789845">
    <property type="component" value="Unassembled WGS sequence"/>
</dbReference>
<evidence type="ECO:0000256" key="1">
    <source>
        <dbReference type="ARBA" id="ARBA00009353"/>
    </source>
</evidence>
<protein>
    <submittedName>
        <fullName evidence="4">Epimerase family protein</fullName>
    </submittedName>
</protein>
<dbReference type="AlphaFoldDB" id="A0A9C7GD97"/>
<comment type="similarity">
    <text evidence="1">Belongs to the NAD(P)-dependent epimerase/dehydratase family. SDR39U1 subfamily.</text>
</comment>
<dbReference type="InterPro" id="IPR013549">
    <property type="entry name" value="DUF1731"/>
</dbReference>
<feature type="domain" description="DUF1731" evidence="3">
    <location>
        <begin position="253"/>
        <end position="299"/>
    </location>
</feature>
<dbReference type="InterPro" id="IPR001509">
    <property type="entry name" value="Epimerase_deHydtase"/>
</dbReference>
<dbReference type="RefSeq" id="WP_230498206.1">
    <property type="nucleotide sequence ID" value="NZ_CAKJTG010000026.1"/>
</dbReference>
<evidence type="ECO:0000259" key="2">
    <source>
        <dbReference type="Pfam" id="PF01370"/>
    </source>
</evidence>
<dbReference type="Pfam" id="PF08338">
    <property type="entry name" value="DUF1731"/>
    <property type="match status" value="1"/>
</dbReference>
<dbReference type="Gene3D" id="3.40.50.720">
    <property type="entry name" value="NAD(P)-binding Rossmann-like Domain"/>
    <property type="match status" value="1"/>
</dbReference>
<comment type="caution">
    <text evidence="4">The sequence shown here is derived from an EMBL/GenBank/DDBJ whole genome shotgun (WGS) entry which is preliminary data.</text>
</comment>
<dbReference type="InterPro" id="IPR010099">
    <property type="entry name" value="SDR39U1"/>
</dbReference>
<gene>
    <name evidence="4" type="ORF">NEOCIP111885_03723</name>
</gene>
<evidence type="ECO:0000313" key="5">
    <source>
        <dbReference type="Proteomes" id="UP000789845"/>
    </source>
</evidence>
<evidence type="ECO:0000313" key="4">
    <source>
        <dbReference type="EMBL" id="CAG9609980.1"/>
    </source>
</evidence>
<organism evidence="4 5">
    <name type="scientific">Pseudoneobacillus rhizosphaerae</name>
    <dbReference type="NCBI Taxonomy" id="2880968"/>
    <lineage>
        <taxon>Bacteria</taxon>
        <taxon>Bacillati</taxon>
        <taxon>Bacillota</taxon>
        <taxon>Bacilli</taxon>
        <taxon>Bacillales</taxon>
        <taxon>Bacillaceae</taxon>
        <taxon>Pseudoneobacillus</taxon>
    </lineage>
</organism>
<dbReference type="CDD" id="cd05242">
    <property type="entry name" value="SDR_a8"/>
    <property type="match status" value="1"/>
</dbReference>
<dbReference type="Pfam" id="PF01370">
    <property type="entry name" value="Epimerase"/>
    <property type="match status" value="1"/>
</dbReference>
<feature type="domain" description="NAD-dependent epimerase/dehydratase" evidence="2">
    <location>
        <begin position="3"/>
        <end position="217"/>
    </location>
</feature>
<dbReference type="EMBL" id="CAKJTG010000026">
    <property type="protein sequence ID" value="CAG9609980.1"/>
    <property type="molecule type" value="Genomic_DNA"/>
</dbReference>
<dbReference type="InterPro" id="IPR036291">
    <property type="entry name" value="NAD(P)-bd_dom_sf"/>
</dbReference>